<keyword evidence="2" id="KW-0238">DNA-binding</keyword>
<proteinExistence type="predicted"/>
<dbReference type="PANTHER" id="PTHR33677">
    <property type="entry name" value="TRANSCRIPTIONAL REPRESSOR FRMR-RELATED"/>
    <property type="match status" value="1"/>
</dbReference>
<organism evidence="2 3">
    <name type="scientific">Natribacillus halophilus</name>
    <dbReference type="NCBI Taxonomy" id="549003"/>
    <lineage>
        <taxon>Bacteria</taxon>
        <taxon>Bacillati</taxon>
        <taxon>Bacillota</taxon>
        <taxon>Bacilli</taxon>
        <taxon>Bacillales</taxon>
        <taxon>Bacillaceae</taxon>
        <taxon>Natribacillus</taxon>
    </lineage>
</organism>
<dbReference type="InterPro" id="IPR038390">
    <property type="entry name" value="Metal_Tscrpt_repr_sf"/>
</dbReference>
<reference evidence="2 3" key="1">
    <citation type="submission" date="2016-10" db="EMBL/GenBank/DDBJ databases">
        <authorList>
            <person name="de Groot N.N."/>
        </authorList>
    </citation>
    <scope>NUCLEOTIDE SEQUENCE [LARGE SCALE GENOMIC DNA]</scope>
    <source>
        <strain evidence="2 3">DSM 21771</strain>
    </source>
</reference>
<feature type="compositionally biased region" description="Polar residues" evidence="1">
    <location>
        <begin position="1"/>
        <end position="12"/>
    </location>
</feature>
<dbReference type="RefSeq" id="WP_090397155.1">
    <property type="nucleotide sequence ID" value="NZ_FNEN01000004.1"/>
</dbReference>
<evidence type="ECO:0000256" key="1">
    <source>
        <dbReference type="SAM" id="MobiDB-lite"/>
    </source>
</evidence>
<dbReference type="OrthoDB" id="9811244at2"/>
<dbReference type="AlphaFoldDB" id="A0A1G8M9Y7"/>
<dbReference type="PANTHER" id="PTHR33677:SF3">
    <property type="entry name" value="COPPER-SENSING TRANSCRIPTIONAL REPRESSOR RICR"/>
    <property type="match status" value="1"/>
</dbReference>
<dbReference type="GO" id="GO:0046872">
    <property type="term" value="F:metal ion binding"/>
    <property type="evidence" value="ECO:0007669"/>
    <property type="project" value="InterPro"/>
</dbReference>
<dbReference type="GO" id="GO:0003677">
    <property type="term" value="F:DNA binding"/>
    <property type="evidence" value="ECO:0007669"/>
    <property type="project" value="UniProtKB-KW"/>
</dbReference>
<name>A0A1G8M9Y7_9BACI</name>
<dbReference type="GO" id="GO:0045892">
    <property type="term" value="P:negative regulation of DNA-templated transcription"/>
    <property type="evidence" value="ECO:0007669"/>
    <property type="project" value="UniProtKB-ARBA"/>
</dbReference>
<accession>A0A1G8M9Y7</accession>
<gene>
    <name evidence="2" type="ORF">SAMN04488123_10451</name>
</gene>
<dbReference type="EMBL" id="FNEN01000004">
    <property type="protein sequence ID" value="SDI64695.1"/>
    <property type="molecule type" value="Genomic_DNA"/>
</dbReference>
<sequence length="107" mass="12158">MEDVNPSISPQPEKQPAHPHSPAEKERIQNRLKRVEGQIRGLQQMVENDRYCVDVLVQITAVQSALKKVGYTLLEHHAKTCVVSDIQNGNEKESIDELLKVIEQYAK</sequence>
<keyword evidence="3" id="KW-1185">Reference proteome</keyword>
<feature type="region of interest" description="Disordered" evidence="1">
    <location>
        <begin position="1"/>
        <end position="26"/>
    </location>
</feature>
<evidence type="ECO:0000313" key="2">
    <source>
        <dbReference type="EMBL" id="SDI64695.1"/>
    </source>
</evidence>
<dbReference type="Proteomes" id="UP000198853">
    <property type="component" value="Unassembled WGS sequence"/>
</dbReference>
<dbReference type="InterPro" id="IPR003735">
    <property type="entry name" value="Metal_Tscrpt_repr"/>
</dbReference>
<dbReference type="Gene3D" id="1.20.58.1000">
    <property type="entry name" value="Metal-sensitive repressor, helix protomer"/>
    <property type="match status" value="1"/>
</dbReference>
<protein>
    <submittedName>
        <fullName evidence="2">DNA-binding transcriptional regulator, FrmR family</fullName>
    </submittedName>
</protein>
<evidence type="ECO:0000313" key="3">
    <source>
        <dbReference type="Proteomes" id="UP000198853"/>
    </source>
</evidence>
<dbReference type="Pfam" id="PF02583">
    <property type="entry name" value="Trns_repr_metal"/>
    <property type="match status" value="1"/>
</dbReference>